<dbReference type="GO" id="GO:0017057">
    <property type="term" value="F:6-phosphogluconolactonase activity"/>
    <property type="evidence" value="ECO:0007669"/>
    <property type="project" value="UniProtKB-EC"/>
</dbReference>
<dbReference type="InterPro" id="IPR050282">
    <property type="entry name" value="Cycloisomerase_2"/>
</dbReference>
<dbReference type="OrthoDB" id="9790815at2"/>
<dbReference type="RefSeq" id="WP_146573434.1">
    <property type="nucleotide sequence ID" value="NZ_SJPH01000003.1"/>
</dbReference>
<comment type="caution">
    <text evidence="4">The sequence shown here is derived from an EMBL/GenBank/DDBJ whole genome shotgun (WGS) entry which is preliminary data.</text>
</comment>
<keyword evidence="5" id="KW-1185">Reference proteome</keyword>
<dbReference type="PANTHER" id="PTHR30344:SF1">
    <property type="entry name" value="6-PHOSPHOGLUCONOLACTONASE"/>
    <property type="match status" value="1"/>
</dbReference>
<dbReference type="Pfam" id="PF10282">
    <property type="entry name" value="Lactonase"/>
    <property type="match status" value="1"/>
</dbReference>
<keyword evidence="3" id="KW-0732">Signal</keyword>
<sequence length="383" mass="40664" precursor="true">MNVVSLCWSLAIAAALLTGGSSSAQPLDVWIGVEPSHEPLRNPPKGIYHATLDRQTGKLSPAELVGTIDAPGFLARHPRLPVLYSTGNEAGEAVVAAWQIDRSTGRVLLESLGVQPTGSGEACHVSVDQSSKVLLSAQYGGGSVVAYPLDEAGRIGPSTGIVQHQGGSGVVPDRQADPHPHWIGVSPDNRYALVPDLGQDRVRIYQLDTASARLTPFSDAGTARGGGPRHLAWHPNGRFAYVVEELLCGVSTFSWNAATGTLGWIDTQPMLTEAERAAETFTSGSEVAVHPSGRFLYAAVRGHDTISVFQINPQTGVLDPVEREPIRGSWPRHFGLSPDGAWLIAAGRDSDSLAVFAIDAKTGALRYTLNRTAAPRPICVIVR</sequence>
<feature type="chain" id="PRO_5022844241" evidence="3">
    <location>
        <begin position="25"/>
        <end position="383"/>
    </location>
</feature>
<dbReference type="InterPro" id="IPR015943">
    <property type="entry name" value="WD40/YVTN_repeat-like_dom_sf"/>
</dbReference>
<keyword evidence="4" id="KW-0378">Hydrolase</keyword>
<dbReference type="InterPro" id="IPR019405">
    <property type="entry name" value="Lactonase_7-beta_prop"/>
</dbReference>
<keyword evidence="2" id="KW-0119">Carbohydrate metabolism</keyword>
<evidence type="ECO:0000313" key="4">
    <source>
        <dbReference type="EMBL" id="TWT46710.1"/>
    </source>
</evidence>
<dbReference type="GO" id="GO:0006006">
    <property type="term" value="P:glucose metabolic process"/>
    <property type="evidence" value="ECO:0007669"/>
    <property type="project" value="UniProtKB-KW"/>
</dbReference>
<gene>
    <name evidence="4" type="primary">pgl</name>
    <name evidence="4" type="ORF">Pla111_18110</name>
</gene>
<evidence type="ECO:0000313" key="5">
    <source>
        <dbReference type="Proteomes" id="UP000318995"/>
    </source>
</evidence>
<dbReference type="SUPFAM" id="SSF51004">
    <property type="entry name" value="C-terminal (heme d1) domain of cytochrome cd1-nitrite reductase"/>
    <property type="match status" value="1"/>
</dbReference>
<dbReference type="EC" id="3.1.1.31" evidence="4"/>
<dbReference type="Proteomes" id="UP000318995">
    <property type="component" value="Unassembled WGS sequence"/>
</dbReference>
<dbReference type="AlphaFoldDB" id="A0A5C5W7N7"/>
<accession>A0A5C5W7N7</accession>
<dbReference type="Gene3D" id="2.130.10.10">
    <property type="entry name" value="YVTN repeat-like/Quinoprotein amine dehydrogenase"/>
    <property type="match status" value="1"/>
</dbReference>
<comment type="similarity">
    <text evidence="1">Belongs to the cycloisomerase 2 family.</text>
</comment>
<keyword evidence="2" id="KW-0313">Glucose metabolism</keyword>
<evidence type="ECO:0000256" key="2">
    <source>
        <dbReference type="ARBA" id="ARBA00022526"/>
    </source>
</evidence>
<reference evidence="4 5" key="1">
    <citation type="submission" date="2019-02" db="EMBL/GenBank/DDBJ databases">
        <title>Deep-cultivation of Planctomycetes and their phenomic and genomic characterization uncovers novel biology.</title>
        <authorList>
            <person name="Wiegand S."/>
            <person name="Jogler M."/>
            <person name="Boedeker C."/>
            <person name="Pinto D."/>
            <person name="Vollmers J."/>
            <person name="Rivas-Marin E."/>
            <person name="Kohn T."/>
            <person name="Peeters S.H."/>
            <person name="Heuer A."/>
            <person name="Rast P."/>
            <person name="Oberbeckmann S."/>
            <person name="Bunk B."/>
            <person name="Jeske O."/>
            <person name="Meyerdierks A."/>
            <person name="Storesund J.E."/>
            <person name="Kallscheuer N."/>
            <person name="Luecker S."/>
            <person name="Lage O.M."/>
            <person name="Pohl T."/>
            <person name="Merkel B.J."/>
            <person name="Hornburger P."/>
            <person name="Mueller R.-W."/>
            <person name="Bruemmer F."/>
            <person name="Labrenz M."/>
            <person name="Spormann A.M."/>
            <person name="Op Den Camp H."/>
            <person name="Overmann J."/>
            <person name="Amann R."/>
            <person name="Jetten M.S.M."/>
            <person name="Mascher T."/>
            <person name="Medema M.H."/>
            <person name="Devos D.P."/>
            <person name="Kaster A.-K."/>
            <person name="Ovreas L."/>
            <person name="Rohde M."/>
            <person name="Galperin M.Y."/>
            <person name="Jogler C."/>
        </authorList>
    </citation>
    <scope>NUCLEOTIDE SEQUENCE [LARGE SCALE GENOMIC DNA]</scope>
    <source>
        <strain evidence="4 5">Pla111</strain>
    </source>
</reference>
<feature type="signal peptide" evidence="3">
    <location>
        <begin position="1"/>
        <end position="24"/>
    </location>
</feature>
<dbReference type="EMBL" id="SJPH01000003">
    <property type="protein sequence ID" value="TWT46710.1"/>
    <property type="molecule type" value="Genomic_DNA"/>
</dbReference>
<dbReference type="GO" id="GO:0005829">
    <property type="term" value="C:cytosol"/>
    <property type="evidence" value="ECO:0007669"/>
    <property type="project" value="TreeGrafter"/>
</dbReference>
<proteinExistence type="inferred from homology"/>
<dbReference type="PANTHER" id="PTHR30344">
    <property type="entry name" value="6-PHOSPHOGLUCONOLACTONASE-RELATED"/>
    <property type="match status" value="1"/>
</dbReference>
<name>A0A5C5W7N7_9BACT</name>
<evidence type="ECO:0000256" key="1">
    <source>
        <dbReference type="ARBA" id="ARBA00005564"/>
    </source>
</evidence>
<organism evidence="4 5">
    <name type="scientific">Botrimarina hoheduenensis</name>
    <dbReference type="NCBI Taxonomy" id="2528000"/>
    <lineage>
        <taxon>Bacteria</taxon>
        <taxon>Pseudomonadati</taxon>
        <taxon>Planctomycetota</taxon>
        <taxon>Planctomycetia</taxon>
        <taxon>Pirellulales</taxon>
        <taxon>Lacipirellulaceae</taxon>
        <taxon>Botrimarina</taxon>
    </lineage>
</organism>
<evidence type="ECO:0000256" key="3">
    <source>
        <dbReference type="SAM" id="SignalP"/>
    </source>
</evidence>
<protein>
    <submittedName>
        <fullName evidence="4">6-phosphogluconolactonase</fullName>
        <ecNumber evidence="4">3.1.1.31</ecNumber>
    </submittedName>
</protein>
<dbReference type="InterPro" id="IPR011048">
    <property type="entry name" value="Haem_d1_sf"/>
</dbReference>